<organism evidence="2 3">
    <name type="scientific">Papaver nudicaule</name>
    <name type="common">Iceland poppy</name>
    <dbReference type="NCBI Taxonomy" id="74823"/>
    <lineage>
        <taxon>Eukaryota</taxon>
        <taxon>Viridiplantae</taxon>
        <taxon>Streptophyta</taxon>
        <taxon>Embryophyta</taxon>
        <taxon>Tracheophyta</taxon>
        <taxon>Spermatophyta</taxon>
        <taxon>Magnoliopsida</taxon>
        <taxon>Ranunculales</taxon>
        <taxon>Papaveraceae</taxon>
        <taxon>Papaveroideae</taxon>
        <taxon>Papaver</taxon>
    </lineage>
</organism>
<proteinExistence type="predicted"/>
<keyword evidence="1" id="KW-0812">Transmembrane</keyword>
<evidence type="ECO:0000313" key="3">
    <source>
        <dbReference type="Proteomes" id="UP001177140"/>
    </source>
</evidence>
<keyword evidence="3" id="KW-1185">Reference proteome</keyword>
<reference evidence="2" key="1">
    <citation type="submission" date="2022-03" db="EMBL/GenBank/DDBJ databases">
        <title>A functionally conserved STORR gene fusion in Papaver species that diverged 16.8 million years ago.</title>
        <authorList>
            <person name="Catania T."/>
        </authorList>
    </citation>
    <scope>NUCLEOTIDE SEQUENCE</scope>
    <source>
        <strain evidence="2">S-191538</strain>
    </source>
</reference>
<comment type="caution">
    <text evidence="2">The sequence shown here is derived from an EMBL/GenBank/DDBJ whole genome shotgun (WGS) entry which is preliminary data.</text>
</comment>
<keyword evidence="1" id="KW-1133">Transmembrane helix</keyword>
<name>A0AA41RTE4_PAPNU</name>
<keyword evidence="1" id="KW-0472">Membrane</keyword>
<evidence type="ECO:0000256" key="1">
    <source>
        <dbReference type="SAM" id="Phobius"/>
    </source>
</evidence>
<dbReference type="Proteomes" id="UP001177140">
    <property type="component" value="Unassembled WGS sequence"/>
</dbReference>
<protein>
    <submittedName>
        <fullName evidence="2">Uncharacterized protein</fullName>
    </submittedName>
</protein>
<sequence>MNMNRVVVGDKWSMRILWLCAVGSDVGLWMVAVDRQAHNRSRVLAESFEGHGCCR</sequence>
<accession>A0AA41RTE4</accession>
<dbReference type="AlphaFoldDB" id="A0AA41RTE4"/>
<feature type="transmembrane region" description="Helical" evidence="1">
    <location>
        <begin position="12"/>
        <end position="32"/>
    </location>
</feature>
<dbReference type="EMBL" id="JAJJMA010019458">
    <property type="protein sequence ID" value="MCL7023186.1"/>
    <property type="molecule type" value="Genomic_DNA"/>
</dbReference>
<evidence type="ECO:0000313" key="2">
    <source>
        <dbReference type="EMBL" id="MCL7023186.1"/>
    </source>
</evidence>
<gene>
    <name evidence="2" type="ORF">MKW94_022062</name>
</gene>